<feature type="transmembrane region" description="Helical" evidence="16">
    <location>
        <begin position="105"/>
        <end position="128"/>
    </location>
</feature>
<evidence type="ECO:0000256" key="4">
    <source>
        <dbReference type="ARBA" id="ARBA00022553"/>
    </source>
</evidence>
<feature type="domain" description="G-protein coupled receptors family 1 profile" evidence="17">
    <location>
        <begin position="45"/>
        <end position="311"/>
    </location>
</feature>
<evidence type="ECO:0000256" key="12">
    <source>
        <dbReference type="ARBA" id="ARBA00023224"/>
    </source>
</evidence>
<dbReference type="PANTHER" id="PTHR11866:SF16">
    <property type="entry name" value="PROSTAGLANDIN E2 RECEPTOR EP4 SUBTYPE-LIKE PROTEIN"/>
    <property type="match status" value="1"/>
</dbReference>
<dbReference type="FunFam" id="1.20.1070.10:FF:000163">
    <property type="entry name" value="Thromboxane A2 receptor"/>
    <property type="match status" value="1"/>
</dbReference>
<evidence type="ECO:0000256" key="11">
    <source>
        <dbReference type="ARBA" id="ARBA00023180"/>
    </source>
</evidence>
<organism evidence="18 19">
    <name type="scientific">Pinctada imbricata</name>
    <name type="common">Atlantic pearl-oyster</name>
    <name type="synonym">Pinctada martensii</name>
    <dbReference type="NCBI Taxonomy" id="66713"/>
    <lineage>
        <taxon>Eukaryota</taxon>
        <taxon>Metazoa</taxon>
        <taxon>Spiralia</taxon>
        <taxon>Lophotrochozoa</taxon>
        <taxon>Mollusca</taxon>
        <taxon>Bivalvia</taxon>
        <taxon>Autobranchia</taxon>
        <taxon>Pteriomorphia</taxon>
        <taxon>Pterioida</taxon>
        <taxon>Pterioidea</taxon>
        <taxon>Pteriidae</taxon>
        <taxon>Pinctada</taxon>
    </lineage>
</organism>
<feature type="transmembrane region" description="Helical" evidence="16">
    <location>
        <begin position="60"/>
        <end position="85"/>
    </location>
</feature>
<comment type="caution">
    <text evidence="18">The sequence shown here is derived from an EMBL/GenBank/DDBJ whole genome shotgun (WGS) entry which is preliminary data.</text>
</comment>
<dbReference type="Pfam" id="PF00001">
    <property type="entry name" value="7tm_1"/>
    <property type="match status" value="1"/>
</dbReference>
<name>A0AA89BQA3_PINIB</name>
<keyword evidence="11" id="KW-0325">Glycoprotein</keyword>
<evidence type="ECO:0000256" key="9">
    <source>
        <dbReference type="ARBA" id="ARBA00023157"/>
    </source>
</evidence>
<feature type="compositionally biased region" description="Polar residues" evidence="15">
    <location>
        <begin position="521"/>
        <end position="530"/>
    </location>
</feature>
<keyword evidence="7 14" id="KW-0297">G-protein coupled receptor</keyword>
<sequence length="561" mass="62945">MMREQTFVLPSVCNATQENGTDTDSAAWGATVISPILMSLAGTVGNILALIVLRRTKTRGVFYTLVAGLAWTDLLGILLTSPATIATYANGRRWVGGPVFCKLNGFLMVCFGLATTLIVCAMAVERFLSVRCAFIHSKQCNRGSARVTLVILWISVMILGILPLFGFGRFTVQYPCTWCFLDFHSRDPLMDAYAYLYSVINLTVIVVMSICNVYVMVTLLHVRYLKQRAGSQRGNIEFTYTTGNKKKKKQRSVELQMFVLLFAITIVFTTCWVPLMIHILVTIISGVPNHFVALVTVRLASINQTLDPWMYILLRKSIIRKICRFGRRVFCVKHQRTGDSDEIQDRNFHARHLRCYRKHCHMPTPHFHLQGHITPSGRCVVQFKRRSNQIKIKSTDENQGNKLSLPDVMKDAHSKSPSAIPDVAGLYENDEICIQCQSLHASHVYRQQANMAATDLDQEAAQENVAMAQDNETTSGDESDTSQSKPCELCTAMEQTKPVEDMSSDEDSDSDSEEDTDVFLTKTTDLSSDQLGALPKTMNKARRGKLKSEVNFPQSYFRLSG</sequence>
<evidence type="ECO:0000256" key="14">
    <source>
        <dbReference type="RuleBase" id="RU000688"/>
    </source>
</evidence>
<keyword evidence="19" id="KW-1185">Reference proteome</keyword>
<proteinExistence type="inferred from homology"/>
<dbReference type="PANTHER" id="PTHR11866">
    <property type="entry name" value="G-PROTEIN COUPLED RECEPTOR FAMILY 1 MEMBER"/>
    <property type="match status" value="1"/>
</dbReference>
<dbReference type="GO" id="GO:0005886">
    <property type="term" value="C:plasma membrane"/>
    <property type="evidence" value="ECO:0007669"/>
    <property type="project" value="UniProtKB-SubCell"/>
</dbReference>
<feature type="compositionally biased region" description="Acidic residues" evidence="15">
    <location>
        <begin position="502"/>
        <end position="517"/>
    </location>
</feature>
<gene>
    <name evidence="18" type="ORF">FSP39_008745</name>
</gene>
<evidence type="ECO:0000256" key="15">
    <source>
        <dbReference type="SAM" id="MobiDB-lite"/>
    </source>
</evidence>
<reference evidence="18" key="1">
    <citation type="submission" date="2019-08" db="EMBL/GenBank/DDBJ databases">
        <title>The improved chromosome-level genome for the pearl oyster Pinctada fucata martensii using PacBio sequencing and Hi-C.</title>
        <authorList>
            <person name="Zheng Z."/>
        </authorList>
    </citation>
    <scope>NUCLEOTIDE SEQUENCE</scope>
    <source>
        <strain evidence="18">ZZ-2019</strain>
        <tissue evidence="18">Adductor muscle</tissue>
    </source>
</reference>
<keyword evidence="8 16" id="KW-0472">Membrane</keyword>
<evidence type="ECO:0000256" key="2">
    <source>
        <dbReference type="ARBA" id="ARBA00017628"/>
    </source>
</evidence>
<dbReference type="GO" id="GO:0004960">
    <property type="term" value="F:thromboxane receptor activity"/>
    <property type="evidence" value="ECO:0007669"/>
    <property type="project" value="InterPro"/>
</dbReference>
<keyword evidence="4" id="KW-0597">Phosphoprotein</keyword>
<evidence type="ECO:0000313" key="18">
    <source>
        <dbReference type="EMBL" id="KAK3090041.1"/>
    </source>
</evidence>
<evidence type="ECO:0000259" key="17">
    <source>
        <dbReference type="PROSITE" id="PS50262"/>
    </source>
</evidence>
<feature type="transmembrane region" description="Helical" evidence="16">
    <location>
        <begin position="149"/>
        <end position="172"/>
    </location>
</feature>
<dbReference type="PRINTS" id="PR00429">
    <property type="entry name" value="THROMBOXANER"/>
</dbReference>
<evidence type="ECO:0000313" key="19">
    <source>
        <dbReference type="Proteomes" id="UP001186944"/>
    </source>
</evidence>
<keyword evidence="6 16" id="KW-1133">Transmembrane helix</keyword>
<evidence type="ECO:0000256" key="3">
    <source>
        <dbReference type="ARBA" id="ARBA00022475"/>
    </source>
</evidence>
<dbReference type="InterPro" id="IPR000276">
    <property type="entry name" value="GPCR_Rhodpsn"/>
</dbReference>
<dbReference type="PRINTS" id="PR00237">
    <property type="entry name" value="GPCRRHODOPSN"/>
</dbReference>
<dbReference type="InterPro" id="IPR008365">
    <property type="entry name" value="Prostanoid_rcpt"/>
</dbReference>
<keyword evidence="12 14" id="KW-0807">Transducer</keyword>
<evidence type="ECO:0000256" key="8">
    <source>
        <dbReference type="ARBA" id="ARBA00023136"/>
    </source>
</evidence>
<dbReference type="InterPro" id="IPR001105">
    <property type="entry name" value="Thbox_rcpt"/>
</dbReference>
<keyword evidence="3" id="KW-1003">Cell membrane</keyword>
<dbReference type="PRINTS" id="PR01788">
    <property type="entry name" value="PROSTANOIDR"/>
</dbReference>
<dbReference type="SUPFAM" id="SSF81321">
    <property type="entry name" value="Family A G protein-coupled receptor-like"/>
    <property type="match status" value="1"/>
</dbReference>
<feature type="transmembrane region" description="Helical" evidence="16">
    <location>
        <begin position="255"/>
        <end position="285"/>
    </location>
</feature>
<evidence type="ECO:0000256" key="7">
    <source>
        <dbReference type="ARBA" id="ARBA00023040"/>
    </source>
</evidence>
<dbReference type="EMBL" id="VSWD01000010">
    <property type="protein sequence ID" value="KAK3090041.1"/>
    <property type="molecule type" value="Genomic_DNA"/>
</dbReference>
<comment type="similarity">
    <text evidence="14">Belongs to the G-protein coupled receptor 1 family.</text>
</comment>
<protein>
    <recommendedName>
        <fullName evidence="2">Thromboxane A2 receptor</fullName>
    </recommendedName>
    <alternativeName>
        <fullName evidence="13">Prostanoid TP receptor</fullName>
    </alternativeName>
</protein>
<dbReference type="PROSITE" id="PS00237">
    <property type="entry name" value="G_PROTEIN_RECEP_F1_1"/>
    <property type="match status" value="1"/>
</dbReference>
<dbReference type="PROSITE" id="PS50262">
    <property type="entry name" value="G_PROTEIN_RECEP_F1_2"/>
    <property type="match status" value="1"/>
</dbReference>
<feature type="transmembrane region" description="Helical" evidence="16">
    <location>
        <begin position="32"/>
        <end position="53"/>
    </location>
</feature>
<evidence type="ECO:0000256" key="5">
    <source>
        <dbReference type="ARBA" id="ARBA00022692"/>
    </source>
</evidence>
<evidence type="ECO:0000256" key="1">
    <source>
        <dbReference type="ARBA" id="ARBA00004651"/>
    </source>
</evidence>
<evidence type="ECO:0000256" key="16">
    <source>
        <dbReference type="SAM" id="Phobius"/>
    </source>
</evidence>
<dbReference type="AlphaFoldDB" id="A0AA89BQA3"/>
<dbReference type="GO" id="GO:0007204">
    <property type="term" value="P:positive regulation of cytosolic calcium ion concentration"/>
    <property type="evidence" value="ECO:0007669"/>
    <property type="project" value="TreeGrafter"/>
</dbReference>
<feature type="transmembrane region" description="Helical" evidence="16">
    <location>
        <begin position="192"/>
        <end position="220"/>
    </location>
</feature>
<evidence type="ECO:0000256" key="10">
    <source>
        <dbReference type="ARBA" id="ARBA00023170"/>
    </source>
</evidence>
<dbReference type="GO" id="GO:0007189">
    <property type="term" value="P:adenylate cyclase-activating G protein-coupled receptor signaling pathway"/>
    <property type="evidence" value="ECO:0007669"/>
    <property type="project" value="TreeGrafter"/>
</dbReference>
<keyword evidence="10 14" id="KW-0675">Receptor</keyword>
<dbReference type="CDD" id="cd14981">
    <property type="entry name" value="7tmA_Prostanoid_R"/>
    <property type="match status" value="1"/>
</dbReference>
<evidence type="ECO:0000256" key="6">
    <source>
        <dbReference type="ARBA" id="ARBA00022989"/>
    </source>
</evidence>
<dbReference type="Gene3D" id="1.20.1070.10">
    <property type="entry name" value="Rhodopsin 7-helix transmembrane proteins"/>
    <property type="match status" value="1"/>
</dbReference>
<dbReference type="InterPro" id="IPR017452">
    <property type="entry name" value="GPCR_Rhodpsn_7TM"/>
</dbReference>
<comment type="subcellular location">
    <subcellularLocation>
        <location evidence="1">Cell membrane</location>
        <topology evidence="1">Multi-pass membrane protein</topology>
    </subcellularLocation>
</comment>
<feature type="region of interest" description="Disordered" evidence="15">
    <location>
        <begin position="494"/>
        <end position="546"/>
    </location>
</feature>
<keyword evidence="5 14" id="KW-0812">Transmembrane</keyword>
<evidence type="ECO:0000256" key="13">
    <source>
        <dbReference type="ARBA" id="ARBA00029815"/>
    </source>
</evidence>
<keyword evidence="9" id="KW-1015">Disulfide bond</keyword>
<accession>A0AA89BQA3</accession>
<dbReference type="Proteomes" id="UP001186944">
    <property type="component" value="Unassembled WGS sequence"/>
</dbReference>